<dbReference type="Pfam" id="PF12802">
    <property type="entry name" value="MarR_2"/>
    <property type="match status" value="1"/>
</dbReference>
<proteinExistence type="predicted"/>
<keyword evidence="6" id="KW-1185">Reference proteome</keyword>
<organism evidence="5 6">
    <name type="scientific">Georgenia daeguensis</name>
    <dbReference type="NCBI Taxonomy" id="908355"/>
    <lineage>
        <taxon>Bacteria</taxon>
        <taxon>Bacillati</taxon>
        <taxon>Actinomycetota</taxon>
        <taxon>Actinomycetes</taxon>
        <taxon>Micrococcales</taxon>
        <taxon>Bogoriellaceae</taxon>
        <taxon>Georgenia</taxon>
    </lineage>
</organism>
<evidence type="ECO:0000259" key="4">
    <source>
        <dbReference type="PROSITE" id="PS50995"/>
    </source>
</evidence>
<accession>A0ABP8EWY9</accession>
<keyword evidence="2" id="KW-0238">DNA-binding</keyword>
<dbReference type="InterPro" id="IPR000835">
    <property type="entry name" value="HTH_MarR-typ"/>
</dbReference>
<dbReference type="InterPro" id="IPR036388">
    <property type="entry name" value="WH-like_DNA-bd_sf"/>
</dbReference>
<dbReference type="EMBL" id="BAABBA010000015">
    <property type="protein sequence ID" value="GAA4288506.1"/>
    <property type="molecule type" value="Genomic_DNA"/>
</dbReference>
<name>A0ABP8EWY9_9MICO</name>
<dbReference type="InterPro" id="IPR036390">
    <property type="entry name" value="WH_DNA-bd_sf"/>
</dbReference>
<dbReference type="InterPro" id="IPR023187">
    <property type="entry name" value="Tscrpt_reg_MarR-type_CS"/>
</dbReference>
<dbReference type="PROSITE" id="PS01117">
    <property type="entry name" value="HTH_MARR_1"/>
    <property type="match status" value="1"/>
</dbReference>
<sequence>MGDMSDSSLARPEASERVLEALTSLIRRSRTSAALVAQACGLQGAQVQLLFALHRSQECRVAGLATHQLVDPSVVSRQVAALEKLGLVARRSDPDDGRASLVSLTEAGREKLREVRRLHLEAVVGSMEDWPVERISRLADDLADLTDASAVVYAKLSGTAPADTEAKDHA</sequence>
<keyword evidence="3" id="KW-0804">Transcription</keyword>
<evidence type="ECO:0000313" key="5">
    <source>
        <dbReference type="EMBL" id="GAA4288506.1"/>
    </source>
</evidence>
<feature type="domain" description="HTH marR-type" evidence="4">
    <location>
        <begin position="15"/>
        <end position="144"/>
    </location>
</feature>
<evidence type="ECO:0000256" key="1">
    <source>
        <dbReference type="ARBA" id="ARBA00023015"/>
    </source>
</evidence>
<comment type="caution">
    <text evidence="5">The sequence shown here is derived from an EMBL/GenBank/DDBJ whole genome shotgun (WGS) entry which is preliminary data.</text>
</comment>
<dbReference type="PANTHER" id="PTHR33164">
    <property type="entry name" value="TRANSCRIPTIONAL REGULATOR, MARR FAMILY"/>
    <property type="match status" value="1"/>
</dbReference>
<evidence type="ECO:0000256" key="3">
    <source>
        <dbReference type="ARBA" id="ARBA00023163"/>
    </source>
</evidence>
<evidence type="ECO:0000256" key="2">
    <source>
        <dbReference type="ARBA" id="ARBA00023125"/>
    </source>
</evidence>
<dbReference type="SMART" id="SM00347">
    <property type="entry name" value="HTH_MARR"/>
    <property type="match status" value="1"/>
</dbReference>
<dbReference type="Gene3D" id="1.10.10.10">
    <property type="entry name" value="Winged helix-like DNA-binding domain superfamily/Winged helix DNA-binding domain"/>
    <property type="match status" value="1"/>
</dbReference>
<keyword evidence="1" id="KW-0805">Transcription regulation</keyword>
<reference evidence="6" key="1">
    <citation type="journal article" date="2019" name="Int. J. Syst. Evol. Microbiol.">
        <title>The Global Catalogue of Microorganisms (GCM) 10K type strain sequencing project: providing services to taxonomists for standard genome sequencing and annotation.</title>
        <authorList>
            <consortium name="The Broad Institute Genomics Platform"/>
            <consortium name="The Broad Institute Genome Sequencing Center for Infectious Disease"/>
            <person name="Wu L."/>
            <person name="Ma J."/>
        </authorList>
    </citation>
    <scope>NUCLEOTIDE SEQUENCE [LARGE SCALE GENOMIC DNA]</scope>
    <source>
        <strain evidence="6">JCM 17459</strain>
    </source>
</reference>
<dbReference type="Proteomes" id="UP001499841">
    <property type="component" value="Unassembled WGS sequence"/>
</dbReference>
<dbReference type="SUPFAM" id="SSF46785">
    <property type="entry name" value="Winged helix' DNA-binding domain"/>
    <property type="match status" value="1"/>
</dbReference>
<dbReference type="PROSITE" id="PS50995">
    <property type="entry name" value="HTH_MARR_2"/>
    <property type="match status" value="1"/>
</dbReference>
<protein>
    <recommendedName>
        <fullName evidence="4">HTH marR-type domain-containing protein</fullName>
    </recommendedName>
</protein>
<dbReference type="PANTHER" id="PTHR33164:SF57">
    <property type="entry name" value="MARR-FAMILY TRANSCRIPTIONAL REGULATOR"/>
    <property type="match status" value="1"/>
</dbReference>
<evidence type="ECO:0000313" key="6">
    <source>
        <dbReference type="Proteomes" id="UP001499841"/>
    </source>
</evidence>
<gene>
    <name evidence="5" type="ORF">GCM10022262_28660</name>
</gene>
<dbReference type="InterPro" id="IPR039422">
    <property type="entry name" value="MarR/SlyA-like"/>
</dbReference>